<evidence type="ECO:0000256" key="3">
    <source>
        <dbReference type="ARBA" id="ARBA00022553"/>
    </source>
</evidence>
<keyword evidence="6" id="KW-1185">Reference proteome</keyword>
<dbReference type="Gene3D" id="3.30.559.30">
    <property type="entry name" value="Nonribosomal peptide synthetase, condensation domain"/>
    <property type="match status" value="1"/>
</dbReference>
<dbReference type="InterPro" id="IPR009081">
    <property type="entry name" value="PP-bd_ACP"/>
</dbReference>
<dbReference type="Gene3D" id="3.30.300.30">
    <property type="match status" value="1"/>
</dbReference>
<dbReference type="InterPro" id="IPR023213">
    <property type="entry name" value="CAT-like_dom_sf"/>
</dbReference>
<evidence type="ECO:0000256" key="2">
    <source>
        <dbReference type="ARBA" id="ARBA00022450"/>
    </source>
</evidence>
<accession>A0ABT6BFL7</accession>
<dbReference type="Gene3D" id="1.10.1200.10">
    <property type="entry name" value="ACP-like"/>
    <property type="match status" value="1"/>
</dbReference>
<dbReference type="InterPro" id="IPR020845">
    <property type="entry name" value="AMP-binding_CS"/>
</dbReference>
<gene>
    <name evidence="5" type="ORF">P3W24_18475</name>
</gene>
<dbReference type="SMART" id="SM00823">
    <property type="entry name" value="PKS_PP"/>
    <property type="match status" value="1"/>
</dbReference>
<name>A0ABT6BFL7_9GAMM</name>
<dbReference type="PROSITE" id="PS00012">
    <property type="entry name" value="PHOSPHOPANTETHEINE"/>
    <property type="match status" value="1"/>
</dbReference>
<comment type="caution">
    <text evidence="5">The sequence shown here is derived from an EMBL/GenBank/DDBJ whole genome shotgun (WGS) entry which is preliminary data.</text>
</comment>
<reference evidence="5 6" key="1">
    <citation type="journal article" date="2024" name="Curr. Microbiol.">
        <title>Luteibacter sahnii sp. nov., A Novel Yellow-Colored Xanthomonadin Pigment Producing Probiotic Bacterium from Healthy Rice Seed Microbiome.</title>
        <authorList>
            <person name="Jaiswal G."/>
            <person name="Rana R."/>
            <person name="Nayak P.K."/>
            <person name="Chouhan R."/>
            <person name="Gandhi S.G."/>
            <person name="Patel H.K."/>
            <person name="Patil P.B."/>
        </authorList>
    </citation>
    <scope>NUCLEOTIDE SEQUENCE [LARGE SCALE GENOMIC DNA]</scope>
    <source>
        <strain evidence="5 6">PPL201</strain>
    </source>
</reference>
<dbReference type="EMBL" id="JARJJS010000014">
    <property type="protein sequence ID" value="MDF4026960.1"/>
    <property type="molecule type" value="Genomic_DNA"/>
</dbReference>
<dbReference type="InterPro" id="IPR010071">
    <property type="entry name" value="AA_adenyl_dom"/>
</dbReference>
<keyword evidence="3" id="KW-0597">Phosphoprotein</keyword>
<dbReference type="InterPro" id="IPR045851">
    <property type="entry name" value="AMP-bd_C_sf"/>
</dbReference>
<dbReference type="SUPFAM" id="SSF56801">
    <property type="entry name" value="Acetyl-CoA synthetase-like"/>
    <property type="match status" value="2"/>
</dbReference>
<dbReference type="InterPro" id="IPR006162">
    <property type="entry name" value="Ppantetheine_attach_site"/>
</dbReference>
<organism evidence="5 6">
    <name type="scientific">Luteibacter sahnii</name>
    <dbReference type="NCBI Taxonomy" id="3021977"/>
    <lineage>
        <taxon>Bacteria</taxon>
        <taxon>Pseudomonadati</taxon>
        <taxon>Pseudomonadota</taxon>
        <taxon>Gammaproteobacteria</taxon>
        <taxon>Lysobacterales</taxon>
        <taxon>Rhodanobacteraceae</taxon>
        <taxon>Luteibacter</taxon>
    </lineage>
</organism>
<evidence type="ECO:0000313" key="5">
    <source>
        <dbReference type="EMBL" id="MDF4026960.1"/>
    </source>
</evidence>
<dbReference type="NCBIfam" id="TIGR01733">
    <property type="entry name" value="AA-adenyl-dom"/>
    <property type="match status" value="1"/>
</dbReference>
<dbReference type="Proteomes" id="UP001528850">
    <property type="component" value="Unassembled WGS sequence"/>
</dbReference>
<dbReference type="Pfam" id="PF00668">
    <property type="entry name" value="Condensation"/>
    <property type="match status" value="1"/>
</dbReference>
<dbReference type="Pfam" id="PF00550">
    <property type="entry name" value="PP-binding"/>
    <property type="match status" value="1"/>
</dbReference>
<evidence type="ECO:0000256" key="1">
    <source>
        <dbReference type="ARBA" id="ARBA00001957"/>
    </source>
</evidence>
<dbReference type="InterPro" id="IPR001242">
    <property type="entry name" value="Condensation_dom"/>
</dbReference>
<dbReference type="Gene3D" id="2.30.38.10">
    <property type="entry name" value="Luciferase, Domain 3"/>
    <property type="match status" value="1"/>
</dbReference>
<dbReference type="PROSITE" id="PS00455">
    <property type="entry name" value="AMP_BINDING"/>
    <property type="match status" value="1"/>
</dbReference>
<dbReference type="PANTHER" id="PTHR45527">
    <property type="entry name" value="NONRIBOSOMAL PEPTIDE SYNTHETASE"/>
    <property type="match status" value="1"/>
</dbReference>
<dbReference type="InterPro" id="IPR020806">
    <property type="entry name" value="PKS_PP-bd"/>
</dbReference>
<dbReference type="InterPro" id="IPR000873">
    <property type="entry name" value="AMP-dep_synth/lig_dom"/>
</dbReference>
<keyword evidence="2" id="KW-0596">Phosphopantetheine</keyword>
<dbReference type="PROSITE" id="PS50075">
    <property type="entry name" value="CARRIER"/>
    <property type="match status" value="1"/>
</dbReference>
<protein>
    <submittedName>
        <fullName evidence="5">Amino acid adenylation domain-containing protein</fullName>
    </submittedName>
</protein>
<dbReference type="InterPro" id="IPR036736">
    <property type="entry name" value="ACP-like_sf"/>
</dbReference>
<dbReference type="CDD" id="cd19544">
    <property type="entry name" value="E-C_NRPS"/>
    <property type="match status" value="1"/>
</dbReference>
<proteinExistence type="predicted"/>
<evidence type="ECO:0000313" key="6">
    <source>
        <dbReference type="Proteomes" id="UP001528850"/>
    </source>
</evidence>
<feature type="domain" description="Carrier" evidence="4">
    <location>
        <begin position="77"/>
        <end position="151"/>
    </location>
</feature>
<evidence type="ECO:0000259" key="4">
    <source>
        <dbReference type="PROSITE" id="PS50075"/>
    </source>
</evidence>
<comment type="cofactor">
    <cofactor evidence="1">
        <name>pantetheine 4'-phosphate</name>
        <dbReference type="ChEBI" id="CHEBI:47942"/>
    </cofactor>
</comment>
<dbReference type="Pfam" id="PF00501">
    <property type="entry name" value="AMP-binding"/>
    <property type="match status" value="1"/>
</dbReference>
<dbReference type="SUPFAM" id="SSF47336">
    <property type="entry name" value="ACP-like"/>
    <property type="match status" value="1"/>
</dbReference>
<dbReference type="PANTHER" id="PTHR45527:SF1">
    <property type="entry name" value="FATTY ACID SYNTHASE"/>
    <property type="match status" value="1"/>
</dbReference>
<dbReference type="SUPFAM" id="SSF52777">
    <property type="entry name" value="CoA-dependent acyltransferases"/>
    <property type="match status" value="2"/>
</dbReference>
<dbReference type="Gene3D" id="3.30.559.10">
    <property type="entry name" value="Chloramphenicol acetyltransferase-like domain"/>
    <property type="match status" value="1"/>
</dbReference>
<sequence length="1064" mass="115191">MVALRDDRLVAYVLAEDGTDFAADALRGQLAAHLPDYMIPSTYVRMTALPLTGNGKVDLAALPAMEASSMASGRYEAPRDTPERTLADIWVALLRLERAGRNDHFFELGGHSLLVIELIERLRQARMTLDVRDVFDAPVLADLARRLVPLESPDDEAEHGVLPGTLRITPEMVPLAALGQEHIDDISQSVPGGAENIQDIYPLSPLQEGILYHHLVEPDDDAYLLRSLLAFDTRDAVDRFLSALQRVVARHDILRSTMRWKDLPQPMQVVLREARVDVHELAPLAGADPVDDMLRRAALSPGLALDRAPLMMAFVAQADATGRWLLSLVYHHIAIDHITLELAIREIRAVLEGEEDRLGAPVPYRRFIAQCQNVDLEAQAAFFRERLGDVDWTTSMFEGTDDPALAQEEARLALTRTHSERLRGASRDLGVSPAVLFHVAWARVLAACGTTPDVVFGTVLSGRLGGLDHGRALGMFVNTLPLRLSLRTCSLVEAVAETQRQLSALLTHEQASLAHVQQCTALEAGQALFTTLLNYRHSELSVEVASSPMWEALVEDERTSYPITCSIDDHGVDFSCKVQCPERIGAGRILGYLRIVLERMMVALEAGGDLPLASIGVLDDDARDALVALGEGVSLPNVVAPVHAAFDALALAHPDAAALRMDGRTVSYGALRAWSDRVAGALADRGVGVGSRVALLVPRGMDFVAGLIGSLKSGAAYVPIDPAWPVERIAELVSDCTPTVVLTQDDLASLLPAQVPRLLMDDGSVDASVGESHRHAPRTDVGGEDIAYVLYTSGSTGAPKAVAMPHGALSTLCAWHRTPASGLSAVESTLQFAALGFDVAFQEIFTTLSAGACLVLVPDEIRSDFAALLDFIEANGVERIFLPFVALDALAHASLACGRNPACLRTIVTAGEQLRMGSALRTFIGAYPERRLHNHYGPTETHVVTYWSCVGRDVETSPDLPPVGRPIANTRIYVLDAAGQPVPEGVTGEIHVGGAGVARGYLNRPELTAERFIPDPYAGSAHASMYRTGDLGRWRRDGTLEYLGRNDFQVKLRGFRIEPGEIEA</sequence>
<dbReference type="Gene3D" id="3.40.50.980">
    <property type="match status" value="2"/>
</dbReference>
<feature type="non-terminal residue" evidence="5">
    <location>
        <position position="1064"/>
    </location>
</feature>